<evidence type="ECO:0000313" key="4">
    <source>
        <dbReference type="Proteomes" id="UP000250462"/>
    </source>
</evidence>
<dbReference type="AlphaFoldDB" id="A0A329QGU8"/>
<feature type="region of interest" description="Disordered" evidence="1">
    <location>
        <begin position="18"/>
        <end position="43"/>
    </location>
</feature>
<organism evidence="3 4">
    <name type="scientific">Phytoactinopolyspora halophila</name>
    <dbReference type="NCBI Taxonomy" id="1981511"/>
    <lineage>
        <taxon>Bacteria</taxon>
        <taxon>Bacillati</taxon>
        <taxon>Actinomycetota</taxon>
        <taxon>Actinomycetes</taxon>
        <taxon>Jiangellales</taxon>
        <taxon>Jiangellaceae</taxon>
        <taxon>Phytoactinopolyspora</taxon>
    </lineage>
</organism>
<feature type="signal peptide" evidence="2">
    <location>
        <begin position="1"/>
        <end position="20"/>
    </location>
</feature>
<dbReference type="Gene3D" id="2.60.40.230">
    <property type="entry name" value="Neocarzinostatin-like"/>
    <property type="match status" value="1"/>
</dbReference>
<name>A0A329QGU8_9ACTN</name>
<proteinExistence type="predicted"/>
<protein>
    <recommendedName>
        <fullName evidence="5">LPXTG cell wall anchor domain-containing protein</fullName>
    </recommendedName>
</protein>
<feature type="compositionally biased region" description="Gly residues" evidence="1">
    <location>
        <begin position="184"/>
        <end position="198"/>
    </location>
</feature>
<keyword evidence="4" id="KW-1185">Reference proteome</keyword>
<evidence type="ECO:0000313" key="3">
    <source>
        <dbReference type="EMBL" id="RAW10582.1"/>
    </source>
</evidence>
<comment type="caution">
    <text evidence="3">The sequence shown here is derived from an EMBL/GenBank/DDBJ whole genome shotgun (WGS) entry which is preliminary data.</text>
</comment>
<feature type="compositionally biased region" description="Low complexity" evidence="1">
    <location>
        <begin position="199"/>
        <end position="213"/>
    </location>
</feature>
<sequence>MTTLGLGLGVSIALAAPASATSETGPEGQTVTVSKSQELDPDGETITVSGSGFDLNTGIYVVLCVDNGPGQQPTPCLGGMDMEGGTGSSAWISSNPPSYGEGLAQPFDEENGTGSFSVQLTVSAADEYTDCLDTSIAPNGCVVGTRADHTRSADRSADVLIPVTFATSGSDEQSKAGNSDEAGDGAGGEDGNESGGVPGESADGGAASGASPNADDDTNDGLAATGSSTTAPLVAGALALIAGPAVLAVARHRSATPGSPTPSS</sequence>
<evidence type="ECO:0008006" key="5">
    <source>
        <dbReference type="Google" id="ProtNLM"/>
    </source>
</evidence>
<dbReference type="EMBL" id="QMIG01000026">
    <property type="protein sequence ID" value="RAW10582.1"/>
    <property type="molecule type" value="Genomic_DNA"/>
</dbReference>
<evidence type="ECO:0000256" key="2">
    <source>
        <dbReference type="SAM" id="SignalP"/>
    </source>
</evidence>
<dbReference type="InterPro" id="IPR027273">
    <property type="entry name" value="Neocarzinostatin-like"/>
</dbReference>
<feature type="region of interest" description="Disordered" evidence="1">
    <location>
        <begin position="165"/>
        <end position="228"/>
    </location>
</feature>
<dbReference type="PROSITE" id="PS00430">
    <property type="entry name" value="TONB_DEPENDENT_REC_1"/>
    <property type="match status" value="1"/>
</dbReference>
<gene>
    <name evidence="3" type="ORF">DPM12_18730</name>
</gene>
<dbReference type="SUPFAM" id="SSF49319">
    <property type="entry name" value="Actinoxanthin-like"/>
    <property type="match status" value="1"/>
</dbReference>
<feature type="compositionally biased region" description="Polar residues" evidence="1">
    <location>
        <begin position="19"/>
        <end position="36"/>
    </location>
</feature>
<accession>A0A329QGU8</accession>
<reference evidence="3 4" key="1">
    <citation type="submission" date="2018-06" db="EMBL/GenBank/DDBJ databases">
        <title>Phytoactinopolyspora halophila sp. nov., a novel halophilic actinomycete isolated from a saline soil in China.</title>
        <authorList>
            <person name="Tang S.-K."/>
        </authorList>
    </citation>
    <scope>NUCLEOTIDE SEQUENCE [LARGE SCALE GENOMIC DNA]</scope>
    <source>
        <strain evidence="3 4">YIM 96934</strain>
    </source>
</reference>
<keyword evidence="2" id="KW-0732">Signal</keyword>
<dbReference type="Proteomes" id="UP000250462">
    <property type="component" value="Unassembled WGS sequence"/>
</dbReference>
<dbReference type="InterPro" id="IPR010916">
    <property type="entry name" value="TonB_box_CS"/>
</dbReference>
<feature type="chain" id="PRO_5039255346" description="LPXTG cell wall anchor domain-containing protein" evidence="2">
    <location>
        <begin position="21"/>
        <end position="264"/>
    </location>
</feature>
<evidence type="ECO:0000256" key="1">
    <source>
        <dbReference type="SAM" id="MobiDB-lite"/>
    </source>
</evidence>